<feature type="compositionally biased region" description="Basic residues" evidence="1">
    <location>
        <begin position="40"/>
        <end position="61"/>
    </location>
</feature>
<feature type="region of interest" description="Disordered" evidence="1">
    <location>
        <begin position="36"/>
        <end position="61"/>
    </location>
</feature>
<protein>
    <submittedName>
        <fullName evidence="2">Uncharacterized protein</fullName>
    </submittedName>
</protein>
<proteinExistence type="predicted"/>
<organism evidence="2 3">
    <name type="scientific">Arenivirga flava</name>
    <dbReference type="NCBI Taxonomy" id="1930060"/>
    <lineage>
        <taxon>Bacteria</taxon>
        <taxon>Bacillati</taxon>
        <taxon>Actinomycetota</taxon>
        <taxon>Actinomycetes</taxon>
        <taxon>Micrococcales</taxon>
        <taxon>Microbacteriaceae</taxon>
        <taxon>Arenivirga</taxon>
    </lineage>
</organism>
<dbReference type="RefSeq" id="WP_284229673.1">
    <property type="nucleotide sequence ID" value="NZ_BSUL01000001.1"/>
</dbReference>
<accession>A0AA37ULN3</accession>
<reference evidence="2 3" key="1">
    <citation type="journal article" date="2014" name="Int. J. Syst. Evol. Microbiol.">
        <title>Complete genome sequence of Corynebacterium casei LMG S-19264T (=DSM 44701T), isolated from a smear-ripened cheese.</title>
        <authorList>
            <consortium name="US DOE Joint Genome Institute (JGI-PGF)"/>
            <person name="Walter F."/>
            <person name="Albersmeier A."/>
            <person name="Kalinowski J."/>
            <person name="Ruckert C."/>
        </authorList>
    </citation>
    <scope>NUCLEOTIDE SEQUENCE [LARGE SCALE GENOMIC DNA]</scope>
    <source>
        <strain evidence="2 3">NBRC 112289</strain>
    </source>
</reference>
<dbReference type="EMBL" id="BSUL01000001">
    <property type="protein sequence ID" value="GMA27231.1"/>
    <property type="molecule type" value="Genomic_DNA"/>
</dbReference>
<sequence length="61" mass="7004">MSAPIVDLALDLPEHWLPVPVERDLHAGRAWAIDLAQQRGRPRRSPARSPRSRRVSRSRSR</sequence>
<evidence type="ECO:0000313" key="2">
    <source>
        <dbReference type="EMBL" id="GMA27231.1"/>
    </source>
</evidence>
<dbReference type="AlphaFoldDB" id="A0AA37ULN3"/>
<evidence type="ECO:0000256" key="1">
    <source>
        <dbReference type="SAM" id="MobiDB-lite"/>
    </source>
</evidence>
<name>A0AA37ULN3_9MICO</name>
<keyword evidence="3" id="KW-1185">Reference proteome</keyword>
<evidence type="ECO:0000313" key="3">
    <source>
        <dbReference type="Proteomes" id="UP001157160"/>
    </source>
</evidence>
<dbReference type="Proteomes" id="UP001157160">
    <property type="component" value="Unassembled WGS sequence"/>
</dbReference>
<comment type="caution">
    <text evidence="2">The sequence shown here is derived from an EMBL/GenBank/DDBJ whole genome shotgun (WGS) entry which is preliminary data.</text>
</comment>
<gene>
    <name evidence="2" type="ORF">GCM10025874_04840</name>
</gene>